<evidence type="ECO:0000313" key="6">
    <source>
        <dbReference type="Proteomes" id="UP000694888"/>
    </source>
</evidence>
<sequence>MDPHVEVMHVIHDGAPKLETKVQAQPSPTYNRRKDSPTEIAIGNSMIDNIWAERQQKNPRLFNGTKFRLHGVRDSGTSGEIVELLVGVTDYKEYLGTNWSPKVNELKEDGQRLHNNSQTFLSDALGVGAFVVTKDNCMILQRRSPHLAEASGLWDVPGGHAEPCELVGDLSLLDIDVSSMCGKEVVHEIFSSILREVVDEVNIPAECLEPPRYLGTAKNTSSAGRPSMVFEIRSTLTCDEVLARYNEGNQSEADESTNITFKPVNTIHNLQTEDPQFWSSMAPSAKGNITVYCLAYGLRTF</sequence>
<evidence type="ECO:0000256" key="4">
    <source>
        <dbReference type="ARBA" id="ARBA00022842"/>
    </source>
</evidence>
<dbReference type="PANTHER" id="PTHR31835:SF1">
    <property type="entry name" value="URIDINE DIPHOSPHATE GLUCOSE PYROPHOSPHATASE NUDT22"/>
    <property type="match status" value="1"/>
</dbReference>
<dbReference type="InterPro" id="IPR000086">
    <property type="entry name" value="NUDIX_hydrolase_dom"/>
</dbReference>
<dbReference type="InterPro" id="IPR015797">
    <property type="entry name" value="NUDIX_hydrolase-like_dom_sf"/>
</dbReference>
<dbReference type="Proteomes" id="UP000694888">
    <property type="component" value="Unplaced"/>
</dbReference>
<proteinExistence type="predicted"/>
<dbReference type="GeneID" id="101846519"/>
<keyword evidence="6" id="KW-1185">Reference proteome</keyword>
<dbReference type="InterPro" id="IPR055295">
    <property type="entry name" value="NUDT22/NUDT9-like"/>
</dbReference>
<reference evidence="7" key="1">
    <citation type="submission" date="2025-08" db="UniProtKB">
        <authorList>
            <consortium name="RefSeq"/>
        </authorList>
    </citation>
    <scope>IDENTIFICATION</scope>
</reference>
<gene>
    <name evidence="7" type="primary">LOC101846519</name>
</gene>
<keyword evidence="3" id="KW-0378">Hydrolase</keyword>
<evidence type="ECO:0000259" key="5">
    <source>
        <dbReference type="PROSITE" id="PS51462"/>
    </source>
</evidence>
<dbReference type="RefSeq" id="XP_005105372.1">
    <property type="nucleotide sequence ID" value="XM_005105315.3"/>
</dbReference>
<dbReference type="PANTHER" id="PTHR31835">
    <property type="entry name" value="URIDINE DIPHOSPHATE GLUCOSE PYROPHOSPHATASE"/>
    <property type="match status" value="1"/>
</dbReference>
<feature type="domain" description="Nudix hydrolase" evidence="5">
    <location>
        <begin position="122"/>
        <end position="287"/>
    </location>
</feature>
<dbReference type="Gene3D" id="3.90.79.10">
    <property type="entry name" value="Nucleoside Triphosphate Pyrophosphohydrolase"/>
    <property type="match status" value="1"/>
</dbReference>
<organism evidence="6 7">
    <name type="scientific">Aplysia californica</name>
    <name type="common">California sea hare</name>
    <dbReference type="NCBI Taxonomy" id="6500"/>
    <lineage>
        <taxon>Eukaryota</taxon>
        <taxon>Metazoa</taxon>
        <taxon>Spiralia</taxon>
        <taxon>Lophotrochozoa</taxon>
        <taxon>Mollusca</taxon>
        <taxon>Gastropoda</taxon>
        <taxon>Heterobranchia</taxon>
        <taxon>Euthyneura</taxon>
        <taxon>Tectipleura</taxon>
        <taxon>Aplysiida</taxon>
        <taxon>Aplysioidea</taxon>
        <taxon>Aplysiidae</taxon>
        <taxon>Aplysia</taxon>
    </lineage>
</organism>
<dbReference type="SUPFAM" id="SSF55811">
    <property type="entry name" value="Nudix"/>
    <property type="match status" value="1"/>
</dbReference>
<name>A0ABM0JZR9_APLCA</name>
<keyword evidence="2" id="KW-0479">Metal-binding</keyword>
<accession>A0ABM0JZR9</accession>
<evidence type="ECO:0000256" key="3">
    <source>
        <dbReference type="ARBA" id="ARBA00022801"/>
    </source>
</evidence>
<comment type="cofactor">
    <cofactor evidence="1">
        <name>Mg(2+)</name>
        <dbReference type="ChEBI" id="CHEBI:18420"/>
    </cofactor>
</comment>
<evidence type="ECO:0000256" key="1">
    <source>
        <dbReference type="ARBA" id="ARBA00001946"/>
    </source>
</evidence>
<evidence type="ECO:0000313" key="7">
    <source>
        <dbReference type="RefSeq" id="XP_005105372.1"/>
    </source>
</evidence>
<protein>
    <submittedName>
        <fullName evidence="7">Uridine diphosphate glucose pyrophosphatase NUDT22</fullName>
    </submittedName>
</protein>
<evidence type="ECO:0000256" key="2">
    <source>
        <dbReference type="ARBA" id="ARBA00022723"/>
    </source>
</evidence>
<dbReference type="PROSITE" id="PS51462">
    <property type="entry name" value="NUDIX"/>
    <property type="match status" value="1"/>
</dbReference>
<keyword evidence="4" id="KW-0460">Magnesium</keyword>